<accession>A0A0J7JZN0</accession>
<proteinExistence type="predicted"/>
<evidence type="ECO:0000313" key="1">
    <source>
        <dbReference type="EMBL" id="KMQ83361.1"/>
    </source>
</evidence>
<feature type="non-terminal residue" evidence="1">
    <location>
        <position position="64"/>
    </location>
</feature>
<evidence type="ECO:0000313" key="2">
    <source>
        <dbReference type="Proteomes" id="UP000036403"/>
    </source>
</evidence>
<keyword evidence="2" id="KW-1185">Reference proteome</keyword>
<comment type="caution">
    <text evidence="1">The sequence shown here is derived from an EMBL/GenBank/DDBJ whole genome shotgun (WGS) entry which is preliminary data.</text>
</comment>
<reference evidence="1 2" key="1">
    <citation type="submission" date="2015-04" db="EMBL/GenBank/DDBJ databases">
        <title>Lasius niger genome sequencing.</title>
        <authorList>
            <person name="Konorov E.A."/>
            <person name="Nikitin M.A."/>
            <person name="Kirill M.V."/>
            <person name="Chang P."/>
        </authorList>
    </citation>
    <scope>NUCLEOTIDE SEQUENCE [LARGE SCALE GENOMIC DNA]</scope>
    <source>
        <tissue evidence="1">Whole</tissue>
    </source>
</reference>
<dbReference type="EMBL" id="LBMM01020121">
    <property type="protein sequence ID" value="KMQ83361.1"/>
    <property type="molecule type" value="Genomic_DNA"/>
</dbReference>
<gene>
    <name evidence="1" type="ORF">RF55_20247</name>
</gene>
<dbReference type="PaxDb" id="67767-A0A0J7JZN0"/>
<dbReference type="AlphaFoldDB" id="A0A0J7JZN0"/>
<sequence>MDKAASQSSEKECEIPWPAYAEIFELQQKLGNEKNWAFLCKICVVRKIIHASKTSTANLRKHMS</sequence>
<name>A0A0J7JZN0_LASNI</name>
<organism evidence="1 2">
    <name type="scientific">Lasius niger</name>
    <name type="common">Black garden ant</name>
    <dbReference type="NCBI Taxonomy" id="67767"/>
    <lineage>
        <taxon>Eukaryota</taxon>
        <taxon>Metazoa</taxon>
        <taxon>Ecdysozoa</taxon>
        <taxon>Arthropoda</taxon>
        <taxon>Hexapoda</taxon>
        <taxon>Insecta</taxon>
        <taxon>Pterygota</taxon>
        <taxon>Neoptera</taxon>
        <taxon>Endopterygota</taxon>
        <taxon>Hymenoptera</taxon>
        <taxon>Apocrita</taxon>
        <taxon>Aculeata</taxon>
        <taxon>Formicoidea</taxon>
        <taxon>Formicidae</taxon>
        <taxon>Formicinae</taxon>
        <taxon>Lasius</taxon>
        <taxon>Lasius</taxon>
    </lineage>
</organism>
<protein>
    <submittedName>
        <fullName evidence="1">Tol2 transposase</fullName>
    </submittedName>
</protein>
<dbReference type="Proteomes" id="UP000036403">
    <property type="component" value="Unassembled WGS sequence"/>
</dbReference>